<feature type="compositionally biased region" description="Low complexity" evidence="1">
    <location>
        <begin position="101"/>
        <end position="117"/>
    </location>
</feature>
<evidence type="ECO:0000313" key="3">
    <source>
        <dbReference type="Proteomes" id="UP000807342"/>
    </source>
</evidence>
<feature type="compositionally biased region" description="Polar residues" evidence="1">
    <location>
        <begin position="84"/>
        <end position="100"/>
    </location>
</feature>
<dbReference type="OrthoDB" id="2148418at2759"/>
<feature type="compositionally biased region" description="Polar residues" evidence="1">
    <location>
        <begin position="64"/>
        <end position="76"/>
    </location>
</feature>
<dbReference type="AlphaFoldDB" id="A0A9P5XJT4"/>
<feature type="region of interest" description="Disordered" evidence="1">
    <location>
        <begin position="535"/>
        <end position="555"/>
    </location>
</feature>
<feature type="compositionally biased region" description="Low complexity" evidence="1">
    <location>
        <begin position="211"/>
        <end position="224"/>
    </location>
</feature>
<feature type="region of interest" description="Disordered" evidence="1">
    <location>
        <begin position="249"/>
        <end position="317"/>
    </location>
</feature>
<accession>A0A9P5XJT4</accession>
<feature type="compositionally biased region" description="Pro residues" evidence="1">
    <location>
        <begin position="150"/>
        <end position="161"/>
    </location>
</feature>
<protein>
    <submittedName>
        <fullName evidence="2">Uncharacterized protein</fullName>
    </submittedName>
</protein>
<dbReference type="Proteomes" id="UP000807342">
    <property type="component" value="Unassembled WGS sequence"/>
</dbReference>
<feature type="compositionally biased region" description="Basic residues" evidence="1">
    <location>
        <begin position="265"/>
        <end position="277"/>
    </location>
</feature>
<feature type="region of interest" description="Disordered" evidence="1">
    <location>
        <begin position="361"/>
        <end position="417"/>
    </location>
</feature>
<feature type="compositionally biased region" description="Polar residues" evidence="1">
    <location>
        <begin position="171"/>
        <end position="182"/>
    </location>
</feature>
<feature type="compositionally biased region" description="Basic and acidic residues" evidence="1">
    <location>
        <begin position="372"/>
        <end position="385"/>
    </location>
</feature>
<feature type="compositionally biased region" description="Basic and acidic residues" evidence="1">
    <location>
        <begin position="186"/>
        <end position="198"/>
    </location>
</feature>
<evidence type="ECO:0000256" key="1">
    <source>
        <dbReference type="SAM" id="MobiDB-lite"/>
    </source>
</evidence>
<comment type="caution">
    <text evidence="2">The sequence shown here is derived from an EMBL/GenBank/DDBJ whole genome shotgun (WGS) entry which is preliminary data.</text>
</comment>
<feature type="region of interest" description="Disordered" evidence="1">
    <location>
        <begin position="1"/>
        <end position="228"/>
    </location>
</feature>
<proteinExistence type="predicted"/>
<feature type="compositionally biased region" description="Polar residues" evidence="1">
    <location>
        <begin position="45"/>
        <end position="54"/>
    </location>
</feature>
<evidence type="ECO:0000313" key="2">
    <source>
        <dbReference type="EMBL" id="KAF9451046.1"/>
    </source>
</evidence>
<keyword evidence="3" id="KW-1185">Reference proteome</keyword>
<dbReference type="EMBL" id="MU151092">
    <property type="protein sequence ID" value="KAF9451046.1"/>
    <property type="molecule type" value="Genomic_DNA"/>
</dbReference>
<feature type="compositionally biased region" description="Basic residues" evidence="1">
    <location>
        <begin position="546"/>
        <end position="555"/>
    </location>
</feature>
<name>A0A9P5XJT4_9AGAR</name>
<reference evidence="2" key="1">
    <citation type="submission" date="2020-11" db="EMBL/GenBank/DDBJ databases">
        <authorList>
            <consortium name="DOE Joint Genome Institute"/>
            <person name="Ahrendt S."/>
            <person name="Riley R."/>
            <person name="Andreopoulos W."/>
            <person name="Labutti K."/>
            <person name="Pangilinan J."/>
            <person name="Ruiz-Duenas F.J."/>
            <person name="Barrasa J.M."/>
            <person name="Sanchez-Garcia M."/>
            <person name="Camarero S."/>
            <person name="Miyauchi S."/>
            <person name="Serrano A."/>
            <person name="Linde D."/>
            <person name="Babiker R."/>
            <person name="Drula E."/>
            <person name="Ayuso-Fernandez I."/>
            <person name="Pacheco R."/>
            <person name="Padilla G."/>
            <person name="Ferreira P."/>
            <person name="Barriuso J."/>
            <person name="Kellner H."/>
            <person name="Castanera R."/>
            <person name="Alfaro M."/>
            <person name="Ramirez L."/>
            <person name="Pisabarro A.G."/>
            <person name="Kuo A."/>
            <person name="Tritt A."/>
            <person name="Lipzen A."/>
            <person name="He G."/>
            <person name="Yan M."/>
            <person name="Ng V."/>
            <person name="Cullen D."/>
            <person name="Martin F."/>
            <person name="Rosso M.-N."/>
            <person name="Henrissat B."/>
            <person name="Hibbett D."/>
            <person name="Martinez A.T."/>
            <person name="Grigoriev I.V."/>
        </authorList>
    </citation>
    <scope>NUCLEOTIDE SEQUENCE</scope>
    <source>
        <strain evidence="2">MF-IS2</strain>
    </source>
</reference>
<gene>
    <name evidence="2" type="ORF">P691DRAFT_409807</name>
</gene>
<sequence length="555" mass="59922">MTMRAVGLPKSADASVSRKPSPAPRIAPSTRNEGEKRVIRAVDLSKTTTITRAPSSSSSDPKHLSTNSLPDTNTGNLKRKRLNSKTPPASDSRSAVSHQVTTTAPSPATTNSARPTALSSLRASKPMPSARATGQATQKPTVGKFRRVMPPEPLAPPPPVVPKEAPHPTVPIQQPALTTDGQRPNGELELHLSPRDDMILSSPTSEAETRASPLSSPAAITLSASPPPPLPSAHPPLVFVIDPLSPAFESTPLPESTSDESGSKTHMRRTTRLRKAAQPRPGQDVFDSDPAAPYNTTRPLQRRRMNGSQNSRSNADDVFSGMSMTALKALTVNNTMQNQYYAVAKLETEIVRKDGARPESPAVKIKTIVQRQQEEKAKQREERAARRARRHGTADSTDGDDGANGDEGGYESSGSANGVLATRMETLLKHRRGAGDEEDYETPLKTTGGENEKRRVKWDKGLFTEVFLDEVVLGSKAPPKENLATKGCLTTSAKTLQLNTLGNLVDLEKPLLDLIQENITVKKYVYDDDVNVEAAPQPATPVIRNTRSKSRKSKS</sequence>
<organism evidence="2 3">
    <name type="scientific">Macrolepiota fuliginosa MF-IS2</name>
    <dbReference type="NCBI Taxonomy" id="1400762"/>
    <lineage>
        <taxon>Eukaryota</taxon>
        <taxon>Fungi</taxon>
        <taxon>Dikarya</taxon>
        <taxon>Basidiomycota</taxon>
        <taxon>Agaricomycotina</taxon>
        <taxon>Agaricomycetes</taxon>
        <taxon>Agaricomycetidae</taxon>
        <taxon>Agaricales</taxon>
        <taxon>Agaricineae</taxon>
        <taxon>Agaricaceae</taxon>
        <taxon>Macrolepiota</taxon>
    </lineage>
</organism>